<evidence type="ECO:0008006" key="4">
    <source>
        <dbReference type="Google" id="ProtNLM"/>
    </source>
</evidence>
<comment type="caution">
    <text evidence="2">The sequence shown here is derived from an EMBL/GenBank/DDBJ whole genome shotgun (WGS) entry which is preliminary data.</text>
</comment>
<keyword evidence="3" id="KW-1185">Reference proteome</keyword>
<dbReference type="AlphaFoldDB" id="A0A1S9PBW5"/>
<sequence length="298" mass="34161">MENNIELAKPRDFGEIIGDTFVFIRQNFKELMKNFFIFCSFFMIASAINMSMMQIRIQQFTRGLQTGEPASPTTFESISDFFINWVFVMVFGLCMFATNMLVIVCYIALYKQKGNVAPTTQELWAYFKYYFFRMLLSVFLIVIMLTVAYMVCLIPGVWLFPIFGLIFPIIVIENGSFGYAFSRAFKLISNNWWVTAGAVLIVWIIAYCMVMVLSIPASAMNMASVFLHPGKMPVLSNVQIIVTTVLQQLMQVFFIIPTIGICLCYFNLTETKEGTSLLERIDKFGQQPNTPNLPTEEY</sequence>
<dbReference type="RefSeq" id="WP_078349169.1">
    <property type="nucleotide sequence ID" value="NZ_MBTF01000023.1"/>
</dbReference>
<evidence type="ECO:0000313" key="3">
    <source>
        <dbReference type="Proteomes" id="UP000189739"/>
    </source>
</evidence>
<feature type="transmembrane region" description="Helical" evidence="1">
    <location>
        <begin position="193"/>
        <end position="220"/>
    </location>
</feature>
<feature type="transmembrane region" description="Helical" evidence="1">
    <location>
        <begin position="157"/>
        <end position="181"/>
    </location>
</feature>
<gene>
    <name evidence="2" type="ORF">BC343_07315</name>
</gene>
<accession>A0A1S9PBW5</accession>
<dbReference type="Proteomes" id="UP000189739">
    <property type="component" value="Unassembled WGS sequence"/>
</dbReference>
<keyword evidence="1" id="KW-1133">Transmembrane helix</keyword>
<evidence type="ECO:0000313" key="2">
    <source>
        <dbReference type="EMBL" id="OOQ58472.1"/>
    </source>
</evidence>
<dbReference type="STRING" id="1792845.BC343_07315"/>
<evidence type="ECO:0000256" key="1">
    <source>
        <dbReference type="SAM" id="Phobius"/>
    </source>
</evidence>
<dbReference type="EMBL" id="MBTF01000023">
    <property type="protein sequence ID" value="OOQ58472.1"/>
    <property type="molecule type" value="Genomic_DNA"/>
</dbReference>
<dbReference type="OrthoDB" id="1049480at2"/>
<feature type="transmembrane region" description="Helical" evidence="1">
    <location>
        <begin position="130"/>
        <end position="151"/>
    </location>
</feature>
<feature type="transmembrane region" description="Helical" evidence="1">
    <location>
        <begin position="82"/>
        <end position="109"/>
    </location>
</feature>
<feature type="transmembrane region" description="Helical" evidence="1">
    <location>
        <begin position="240"/>
        <end position="266"/>
    </location>
</feature>
<protein>
    <recommendedName>
        <fullName evidence="4">Glycerophosphoryl diester phosphodiesterase membrane domain-containing protein</fullName>
    </recommendedName>
</protein>
<keyword evidence="1" id="KW-0812">Transmembrane</keyword>
<feature type="transmembrane region" description="Helical" evidence="1">
    <location>
        <begin position="35"/>
        <end position="55"/>
    </location>
</feature>
<reference evidence="2 3" key="1">
    <citation type="submission" date="2016-07" db="EMBL/GenBank/DDBJ databases">
        <title>Genomic analysis of zinc-resistant bacterium Mucilaginibacter pedocola TBZ30.</title>
        <authorList>
            <person name="Huang J."/>
            <person name="Tang J."/>
        </authorList>
    </citation>
    <scope>NUCLEOTIDE SEQUENCE [LARGE SCALE GENOMIC DNA]</scope>
    <source>
        <strain evidence="2 3">TBZ30</strain>
    </source>
</reference>
<name>A0A1S9PBW5_9SPHI</name>
<organism evidence="2 3">
    <name type="scientific">Mucilaginibacter pedocola</name>
    <dbReference type="NCBI Taxonomy" id="1792845"/>
    <lineage>
        <taxon>Bacteria</taxon>
        <taxon>Pseudomonadati</taxon>
        <taxon>Bacteroidota</taxon>
        <taxon>Sphingobacteriia</taxon>
        <taxon>Sphingobacteriales</taxon>
        <taxon>Sphingobacteriaceae</taxon>
        <taxon>Mucilaginibacter</taxon>
    </lineage>
</organism>
<keyword evidence="1" id="KW-0472">Membrane</keyword>
<proteinExistence type="predicted"/>